<comment type="subcellular location">
    <subcellularLocation>
        <location evidence="1">Cytoplasm</location>
    </subcellularLocation>
</comment>
<sequence length="153" mass="17066">MDYNVQHVNKRHAAGFHLVGPWEQTVPQGFEQLMKWVDEHAVQPLEWIAVYYGNPQETPPEKLAADTVVSVTAEFRLPANSSGAIATEIAAGRYAIARARVSDDDFGLSWQAFFAALLGDGNTVDTTRSCFEVYLNDGYSDGYWDIDMHIPVQ</sequence>
<organism evidence="3 4">
    <name type="scientific">Dickeya fangzhongdai</name>
    <dbReference type="NCBI Taxonomy" id="1778540"/>
    <lineage>
        <taxon>Bacteria</taxon>
        <taxon>Pseudomonadati</taxon>
        <taxon>Pseudomonadota</taxon>
        <taxon>Gammaproteobacteria</taxon>
        <taxon>Enterobacterales</taxon>
        <taxon>Pectobacteriaceae</taxon>
        <taxon>Dickeya</taxon>
    </lineage>
</organism>
<accession>A0A2K8QID5</accession>
<comment type="subunit">
    <text evidence="1">Interacts with DNA gyrase.</text>
</comment>
<keyword evidence="1" id="KW-0963">Cytoplasm</keyword>
<dbReference type="HAMAP" id="MF_01896">
    <property type="entry name" value="DNA_gyrase_inhibitor"/>
    <property type="match status" value="1"/>
</dbReference>
<name>A0A2K8QID5_9GAMM</name>
<dbReference type="SUPFAM" id="SSF55136">
    <property type="entry name" value="Probable bacterial effector-binding domain"/>
    <property type="match status" value="1"/>
</dbReference>
<keyword evidence="1" id="KW-0346">Stress response</keyword>
<dbReference type="PANTHER" id="PTHR40055:SF2">
    <property type="entry name" value="DNA GYRASE INHIBITOR"/>
    <property type="match status" value="1"/>
</dbReference>
<reference evidence="4" key="1">
    <citation type="journal article" date="2018" name="Genome Announc.">
        <title>Complete genome sequence of a Dickeya fangzhongdai type strain causing bleeding canker of pear tree trunks.</title>
        <authorList>
            <person name="Zhao Y."/>
            <person name="Tian Y."/>
            <person name="Li X."/>
            <person name="Hu B."/>
        </authorList>
    </citation>
    <scope>NUCLEOTIDE SEQUENCE [LARGE SCALE GENOMIC DNA]</scope>
    <source>
        <strain evidence="4">DSM 101947</strain>
    </source>
</reference>
<dbReference type="SMART" id="SM00871">
    <property type="entry name" value="AraC_E_bind"/>
    <property type="match status" value="1"/>
</dbReference>
<dbReference type="InterPro" id="IPR024911">
    <property type="entry name" value="SmbC"/>
</dbReference>
<dbReference type="GeneID" id="66563551"/>
<dbReference type="Pfam" id="PF06445">
    <property type="entry name" value="GyrI-like"/>
    <property type="match status" value="1"/>
</dbReference>
<dbReference type="AlphaFoldDB" id="A0A2K8QID5"/>
<dbReference type="RefSeq" id="WP_100848968.1">
    <property type="nucleotide sequence ID" value="NZ_BMJF01000003.1"/>
</dbReference>
<dbReference type="InterPro" id="IPR050908">
    <property type="entry name" value="SmbC-like"/>
</dbReference>
<dbReference type="Gene3D" id="3.20.80.10">
    <property type="entry name" value="Regulatory factor, effector binding domain"/>
    <property type="match status" value="1"/>
</dbReference>
<dbReference type="InterPro" id="IPR011256">
    <property type="entry name" value="Reg_factor_effector_dom_sf"/>
</dbReference>
<evidence type="ECO:0000313" key="4">
    <source>
        <dbReference type="Proteomes" id="UP000231901"/>
    </source>
</evidence>
<dbReference type="GO" id="GO:0008657">
    <property type="term" value="F:DNA topoisomerase type II (double strand cut, ATP-hydrolyzing) inhibitor activity"/>
    <property type="evidence" value="ECO:0007669"/>
    <property type="project" value="UniProtKB-UniRule"/>
</dbReference>
<evidence type="ECO:0000259" key="2">
    <source>
        <dbReference type="SMART" id="SM00871"/>
    </source>
</evidence>
<evidence type="ECO:0000313" key="3">
    <source>
        <dbReference type="EMBL" id="ATZ93256.1"/>
    </source>
</evidence>
<dbReference type="KEGG" id="dfn:CVE23_04235"/>
<comment type="function">
    <text evidence="1">Inhibits the supercoiling activity of DNA gyrase. Acts by inhibiting DNA gyrase at an early step, prior to (or at the step of) binding of DNA by the gyrase. It protects cells against toxins that target DNA gyrase, by inhibiting activity of these toxins and reducing the formation of lethal double-strand breaks in the cell.</text>
</comment>
<evidence type="ECO:0000256" key="1">
    <source>
        <dbReference type="HAMAP-Rule" id="MF_01896"/>
    </source>
</evidence>
<proteinExistence type="inferred from homology"/>
<dbReference type="EMBL" id="CP025003">
    <property type="protein sequence ID" value="ATZ93256.1"/>
    <property type="molecule type" value="Genomic_DNA"/>
</dbReference>
<comment type="similarity">
    <text evidence="1">Belongs to the DNA gyrase inhibitor family.</text>
</comment>
<dbReference type="InterPro" id="IPR029442">
    <property type="entry name" value="GyrI-like"/>
</dbReference>
<dbReference type="PANTHER" id="PTHR40055">
    <property type="entry name" value="TRANSCRIPTIONAL REGULATOR YGIV-RELATED"/>
    <property type="match status" value="1"/>
</dbReference>
<protein>
    <recommendedName>
        <fullName evidence="1">DNA gyrase inhibitor</fullName>
    </recommendedName>
</protein>
<dbReference type="NCBIfam" id="NF007451">
    <property type="entry name" value="PRK10016.1"/>
    <property type="match status" value="1"/>
</dbReference>
<feature type="domain" description="AraC effector-binding" evidence="2">
    <location>
        <begin position="1"/>
        <end position="153"/>
    </location>
</feature>
<gene>
    <name evidence="1" type="primary">sbmC</name>
    <name evidence="3" type="ORF">CVE23_04235</name>
</gene>
<dbReference type="Proteomes" id="UP000231901">
    <property type="component" value="Chromosome"/>
</dbReference>
<dbReference type="GO" id="GO:0005737">
    <property type="term" value="C:cytoplasm"/>
    <property type="evidence" value="ECO:0007669"/>
    <property type="project" value="UniProtKB-SubCell"/>
</dbReference>
<keyword evidence="4" id="KW-1185">Reference proteome</keyword>
<dbReference type="InterPro" id="IPR010499">
    <property type="entry name" value="AraC_E-bd"/>
</dbReference>